<dbReference type="SUPFAM" id="SSF102114">
    <property type="entry name" value="Radical SAM enzymes"/>
    <property type="match status" value="1"/>
</dbReference>
<dbReference type="RefSeq" id="WP_229536922.1">
    <property type="nucleotide sequence ID" value="NZ_JAJHJB010000046.1"/>
</dbReference>
<organism evidence="1 2">
    <name type="scientific">Pelosinus baikalensis</name>
    <dbReference type="NCBI Taxonomy" id="2892015"/>
    <lineage>
        <taxon>Bacteria</taxon>
        <taxon>Bacillati</taxon>
        <taxon>Bacillota</taxon>
        <taxon>Negativicutes</taxon>
        <taxon>Selenomonadales</taxon>
        <taxon>Sporomusaceae</taxon>
        <taxon>Pelosinus</taxon>
    </lineage>
</organism>
<protein>
    <recommendedName>
        <fullName evidence="3">4Fe4S-binding SPASM domain-containing protein</fullName>
    </recommendedName>
</protein>
<evidence type="ECO:0000313" key="1">
    <source>
        <dbReference type="EMBL" id="MCC5468008.1"/>
    </source>
</evidence>
<evidence type="ECO:0000313" key="2">
    <source>
        <dbReference type="Proteomes" id="UP001165492"/>
    </source>
</evidence>
<keyword evidence="2" id="KW-1185">Reference proteome</keyword>
<dbReference type="InterPro" id="IPR058240">
    <property type="entry name" value="rSAM_sf"/>
</dbReference>
<proteinExistence type="predicted"/>
<reference evidence="1" key="1">
    <citation type="submission" date="2021-11" db="EMBL/GenBank/DDBJ databases">
        <title>Description of a new species Pelosinus isolated from the bottom sediments of Lake Baikal.</title>
        <authorList>
            <person name="Zakharyuk A."/>
        </authorList>
    </citation>
    <scope>NUCLEOTIDE SEQUENCE</scope>
    <source>
        <strain evidence="1">Bkl1</strain>
    </source>
</reference>
<dbReference type="Proteomes" id="UP001165492">
    <property type="component" value="Unassembled WGS sequence"/>
</dbReference>
<name>A0ABS8I0D8_9FIRM</name>
<comment type="caution">
    <text evidence="1">The sequence shown here is derived from an EMBL/GenBank/DDBJ whole genome shotgun (WGS) entry which is preliminary data.</text>
</comment>
<dbReference type="EMBL" id="JAJHJB010000046">
    <property type="protein sequence ID" value="MCC5468008.1"/>
    <property type="molecule type" value="Genomic_DNA"/>
</dbReference>
<accession>A0ABS8I0D8</accession>
<evidence type="ECO:0008006" key="3">
    <source>
        <dbReference type="Google" id="ProtNLM"/>
    </source>
</evidence>
<sequence length="182" mass="20773">MFAQKGYHTKLALCVNKINYQEFDDIIKLATILQVPEVNVAGLIEFDFNRNLSLISEEKNKIIDKCRFINNNYKNLKIHMTTSLGAMNTNSPVVDFCNNIAGFKPFIRANGDCDYCCDAEGTSLGSIKNTSLIELAQRHLEFSNYMRMDRFKRIAEGEHENISVCNYCIATYKKFAAEKEIS</sequence>
<gene>
    <name evidence="1" type="ORF">LMF89_21975</name>
</gene>